<evidence type="ECO:0000256" key="2">
    <source>
        <dbReference type="SAM" id="Phobius"/>
    </source>
</evidence>
<feature type="transmembrane region" description="Helical" evidence="2">
    <location>
        <begin position="26"/>
        <end position="49"/>
    </location>
</feature>
<dbReference type="InterPro" id="IPR036291">
    <property type="entry name" value="NAD(P)-bd_dom_sf"/>
</dbReference>
<gene>
    <name evidence="5" type="ORF">DWG20_02995</name>
</gene>
<comment type="similarity">
    <text evidence="1">Belongs to the polysaccharide synthase family.</text>
</comment>
<feature type="domain" description="Bacterial sugar transferase" evidence="3">
    <location>
        <begin position="21"/>
        <end position="209"/>
    </location>
</feature>
<name>A0A345Y3H3_9NEIS</name>
<dbReference type="PANTHER" id="PTHR43318:SF1">
    <property type="entry name" value="POLYSACCHARIDE BIOSYNTHESIS PROTEIN EPSC-RELATED"/>
    <property type="match status" value="1"/>
</dbReference>
<keyword evidence="2" id="KW-0812">Transmembrane</keyword>
<organism evidence="5 6">
    <name type="scientific">Crenobacter cavernae</name>
    <dbReference type="NCBI Taxonomy" id="2290923"/>
    <lineage>
        <taxon>Bacteria</taxon>
        <taxon>Pseudomonadati</taxon>
        <taxon>Pseudomonadota</taxon>
        <taxon>Betaproteobacteria</taxon>
        <taxon>Neisseriales</taxon>
        <taxon>Neisseriaceae</taxon>
        <taxon>Crenobacter</taxon>
    </lineage>
</organism>
<dbReference type="KEGG" id="ccah:DWG20_02995"/>
<dbReference type="InterPro" id="IPR003362">
    <property type="entry name" value="Bact_transf"/>
</dbReference>
<dbReference type="AlphaFoldDB" id="A0A345Y3H3"/>
<keyword evidence="2" id="KW-1133">Transmembrane helix</keyword>
<dbReference type="Gene3D" id="3.40.50.720">
    <property type="entry name" value="NAD(P)-binding Rossmann-like Domain"/>
    <property type="match status" value="2"/>
</dbReference>
<dbReference type="SUPFAM" id="SSF51735">
    <property type="entry name" value="NAD(P)-binding Rossmann-fold domains"/>
    <property type="match status" value="1"/>
</dbReference>
<evidence type="ECO:0000256" key="1">
    <source>
        <dbReference type="ARBA" id="ARBA00007430"/>
    </source>
</evidence>
<dbReference type="InterPro" id="IPR029063">
    <property type="entry name" value="SAM-dependent_MTases_sf"/>
</dbReference>
<dbReference type="CDD" id="cd05237">
    <property type="entry name" value="UDP_invert_4-6DH_SDR_e"/>
    <property type="match status" value="1"/>
</dbReference>
<evidence type="ECO:0000313" key="6">
    <source>
        <dbReference type="Proteomes" id="UP000254537"/>
    </source>
</evidence>
<dbReference type="PANTHER" id="PTHR43318">
    <property type="entry name" value="UDP-N-ACETYLGLUCOSAMINE 4,6-DEHYDRATASE"/>
    <property type="match status" value="1"/>
</dbReference>
<protein>
    <submittedName>
        <fullName evidence="5">NAD-dependent epimerase/dehydratase family protein</fullName>
    </submittedName>
</protein>
<evidence type="ECO:0000313" key="5">
    <source>
        <dbReference type="EMBL" id="AXK38475.1"/>
    </source>
</evidence>
<evidence type="ECO:0000259" key="4">
    <source>
        <dbReference type="Pfam" id="PF02719"/>
    </source>
</evidence>
<feature type="domain" description="Polysaccharide biosynthesis protein CapD-like" evidence="4">
    <location>
        <begin position="501"/>
        <end position="794"/>
    </location>
</feature>
<dbReference type="Pfam" id="PF13727">
    <property type="entry name" value="CoA_binding_3"/>
    <property type="match status" value="1"/>
</dbReference>
<proteinExistence type="inferred from homology"/>
<sequence length="847" mass="93027">MNEAKTLAEPSRARPGCGVAKRAFDIVAASAGLLALSPLLIAVAVWIRLDSKGPVFFRQQRVGRFGVPFRIHKFRTMRVDAEKHGQLTVGRDHRVTRAGAFLRKSKLDELPQLIDVLFGSMSLVGPRPEVPRYVAHYPADVKALVLSVRPGITEWASIEMIDENDILATAVDPETAYIQQVMPEKLAYSARYAKSHTLFGDIAIILATPEEDRHPLTMLDSLLSFSRHHKMALLMVLDALLLPLALLSAVLLRLGGAWDPKLDPYLWIFAVPPLWVIPIFIKLGLYRAVIRFMDDRVVTTVFYGVTLAVLVLTAVIVMARITPFPRSSILIFWVFAMAYIGGSRFLLRGLLRSIDAGQMPRTPVAIYGAGHAGLALMAALQSGRDMKPVAFFDDKPDLWGRTYRGVEVYDPARMAELVGRKRFAQVLLAIPSASRARHREIIEALEPLHVPIQRVPRLADLVTGEVRVEELKQVDIEDLLGRDPVPPKKELLSANIDGLSVMVTGAGGSIGSELCRQIVRGKPKRLVLFELSEYALYAIDQELAKLAPSIERVAILGSVTDHARLVSVMRAFSVDTVYHAAAYKHVPMVEHNPVAGIVNNAFGTDTCAAAAEDAGVSTFVLISTDKAVRPTNVMGATKRLAELCLQARHAQCEQSSGDTRFVMVRFGNVLGSSGSVVPLFKEQIAAGGPVTVTHPDITRYFMTIPEAAQLVLQAGAMGQGGDVFVLDMGEPVKIAELARRMVHLSGLEVKDELHPAGDIEIRYSGLRPGEKLYEELLIGDGVLGTGHPRILRAQEYHLPPEELAAYLESLAVACESLDAEAAFRLLQQVVREFNAAERTQDWVRLVE</sequence>
<dbReference type="EMBL" id="CP031337">
    <property type="protein sequence ID" value="AXK38475.1"/>
    <property type="molecule type" value="Genomic_DNA"/>
</dbReference>
<feature type="transmembrane region" description="Helical" evidence="2">
    <location>
        <begin position="297"/>
        <end position="318"/>
    </location>
</feature>
<dbReference type="Proteomes" id="UP000254537">
    <property type="component" value="Chromosome"/>
</dbReference>
<dbReference type="Pfam" id="PF02719">
    <property type="entry name" value="Polysacc_synt_2"/>
    <property type="match status" value="1"/>
</dbReference>
<dbReference type="InterPro" id="IPR003869">
    <property type="entry name" value="Polysac_CapD-like"/>
</dbReference>
<accession>A0A345Y3H3</accession>
<evidence type="ECO:0000259" key="3">
    <source>
        <dbReference type="Pfam" id="PF02397"/>
    </source>
</evidence>
<feature type="transmembrane region" description="Helical" evidence="2">
    <location>
        <begin position="231"/>
        <end position="252"/>
    </location>
</feature>
<feature type="transmembrane region" description="Helical" evidence="2">
    <location>
        <begin position="363"/>
        <end position="380"/>
    </location>
</feature>
<reference evidence="5 6" key="1">
    <citation type="submission" date="2018-07" db="EMBL/GenBank/DDBJ databases">
        <title>Crenobacter cavernae sp. nov., isolated from a karst cave.</title>
        <authorList>
            <person name="Zhu H."/>
        </authorList>
    </citation>
    <scope>NUCLEOTIDE SEQUENCE [LARGE SCALE GENOMIC DNA]</scope>
    <source>
        <strain evidence="5 6">K1W11S-77</strain>
    </source>
</reference>
<feature type="transmembrane region" description="Helical" evidence="2">
    <location>
        <begin position="264"/>
        <end position="285"/>
    </location>
</feature>
<dbReference type="Pfam" id="PF02397">
    <property type="entry name" value="Bac_transf"/>
    <property type="match status" value="1"/>
</dbReference>
<dbReference type="InterPro" id="IPR051203">
    <property type="entry name" value="Polysaccharide_Synthase-Rel"/>
</dbReference>
<dbReference type="OrthoDB" id="9803111at2"/>
<keyword evidence="2" id="KW-0472">Membrane</keyword>
<dbReference type="SUPFAM" id="SSF53335">
    <property type="entry name" value="S-adenosyl-L-methionine-dependent methyltransferases"/>
    <property type="match status" value="1"/>
</dbReference>
<feature type="transmembrane region" description="Helical" evidence="2">
    <location>
        <begin position="330"/>
        <end position="351"/>
    </location>
</feature>